<dbReference type="GO" id="GO:0016020">
    <property type="term" value="C:membrane"/>
    <property type="evidence" value="ECO:0007669"/>
    <property type="project" value="TreeGrafter"/>
</dbReference>
<protein>
    <submittedName>
        <fullName evidence="3">Glycolipid transfer protein 3-like isoform X2</fullName>
    </submittedName>
</protein>
<dbReference type="OrthoDB" id="205255at2759"/>
<dbReference type="GO" id="GO:1902388">
    <property type="term" value="F:ceramide 1-phosphate transfer activity"/>
    <property type="evidence" value="ECO:0007669"/>
    <property type="project" value="TreeGrafter"/>
</dbReference>
<dbReference type="SUPFAM" id="SSF110004">
    <property type="entry name" value="Glycolipid transfer protein, GLTP"/>
    <property type="match status" value="1"/>
</dbReference>
<reference evidence="2" key="1">
    <citation type="journal article" date="2019" name="Nat. Commun.">
        <title>Genome-wide association mapping of date palm fruit traits.</title>
        <authorList>
            <person name="Hazzouri K.M."/>
            <person name="Gros-Balthazard M."/>
            <person name="Flowers J.M."/>
            <person name="Copetti D."/>
            <person name="Lemansour A."/>
            <person name="Lebrun M."/>
            <person name="Masmoudi K."/>
            <person name="Ferrand S."/>
            <person name="Dhar M.I."/>
            <person name="Fresquez Z.A."/>
            <person name="Rosas U."/>
            <person name="Zhang J."/>
            <person name="Talag J."/>
            <person name="Lee S."/>
            <person name="Kudrna D."/>
            <person name="Powell R.F."/>
            <person name="Leitch I.J."/>
            <person name="Krueger R.R."/>
            <person name="Wing R.A."/>
            <person name="Amiri K.M.A."/>
            <person name="Purugganan M.D."/>
        </authorList>
    </citation>
    <scope>NUCLEOTIDE SEQUENCE [LARGE SCALE GENOMIC DNA]</scope>
    <source>
        <strain evidence="2">cv. Khalas</strain>
    </source>
</reference>
<dbReference type="InterPro" id="IPR014830">
    <property type="entry name" value="Glycolipid_transfer_prot_dom"/>
</dbReference>
<dbReference type="Proteomes" id="UP000228380">
    <property type="component" value="Chromosome 14"/>
</dbReference>
<reference evidence="3" key="2">
    <citation type="submission" date="2025-08" db="UniProtKB">
        <authorList>
            <consortium name="RefSeq"/>
        </authorList>
    </citation>
    <scope>IDENTIFICATION</scope>
    <source>
        <tissue evidence="3">Young leaves</tissue>
    </source>
</reference>
<dbReference type="RefSeq" id="XP_008786533.1">
    <property type="nucleotide sequence ID" value="XM_008788311.4"/>
</dbReference>
<keyword evidence="2" id="KW-1185">Reference proteome</keyword>
<dbReference type="GO" id="GO:1902387">
    <property type="term" value="F:ceramide 1-phosphate binding"/>
    <property type="evidence" value="ECO:0007669"/>
    <property type="project" value="TreeGrafter"/>
</dbReference>
<dbReference type="Gene3D" id="1.10.3520.10">
    <property type="entry name" value="Glycolipid transfer protein"/>
    <property type="match status" value="1"/>
</dbReference>
<gene>
    <name evidence="3" type="primary">LOC103704839</name>
</gene>
<evidence type="ECO:0000313" key="3">
    <source>
        <dbReference type="RefSeq" id="XP_008786533.1"/>
    </source>
</evidence>
<dbReference type="GeneID" id="103704839"/>
<accession>A0A8B7BW17</accession>
<sequence length="223" mass="25490">MKKEGEEPFKKKKEGDEKKGWSEIRLAVEELSLVKHEKVVSTLVFLSVSNLLLQVLDKIGPTMAVLRQDIQRNIERLQELYVSDPSRYSSLAEILKKEVSEGTARKAESHARAMLWLTRSMDFSIAVLERLEKNSELSLVQVVEDAYKDTLKPWHGWISSAAYKIALKLIPERKIFISLLMGKGQDYNMMKADIQNLVPLLQPLLNESHALLIKFGLDRLKST</sequence>
<dbReference type="GO" id="GO:0005829">
    <property type="term" value="C:cytosol"/>
    <property type="evidence" value="ECO:0007669"/>
    <property type="project" value="TreeGrafter"/>
</dbReference>
<evidence type="ECO:0000313" key="2">
    <source>
        <dbReference type="Proteomes" id="UP000228380"/>
    </source>
</evidence>
<proteinExistence type="predicted"/>
<organism evidence="2 3">
    <name type="scientific">Phoenix dactylifera</name>
    <name type="common">Date palm</name>
    <dbReference type="NCBI Taxonomy" id="42345"/>
    <lineage>
        <taxon>Eukaryota</taxon>
        <taxon>Viridiplantae</taxon>
        <taxon>Streptophyta</taxon>
        <taxon>Embryophyta</taxon>
        <taxon>Tracheophyta</taxon>
        <taxon>Spermatophyta</taxon>
        <taxon>Magnoliopsida</taxon>
        <taxon>Liliopsida</taxon>
        <taxon>Arecaceae</taxon>
        <taxon>Coryphoideae</taxon>
        <taxon>Phoeniceae</taxon>
        <taxon>Phoenix</taxon>
    </lineage>
</organism>
<dbReference type="PANTHER" id="PTHR10219">
    <property type="entry name" value="GLYCOLIPID TRANSFER PROTEIN-RELATED"/>
    <property type="match status" value="1"/>
</dbReference>
<dbReference type="AlphaFoldDB" id="A0A8B7BW17"/>
<evidence type="ECO:0000259" key="1">
    <source>
        <dbReference type="Pfam" id="PF08718"/>
    </source>
</evidence>
<feature type="domain" description="Glycolipid transfer protein" evidence="1">
    <location>
        <begin position="40"/>
        <end position="181"/>
    </location>
</feature>
<dbReference type="PANTHER" id="PTHR10219:SF34">
    <property type="entry name" value="GLYCOLIPID TRANSFER PROTEIN 3"/>
    <property type="match status" value="1"/>
</dbReference>
<dbReference type="Pfam" id="PF08718">
    <property type="entry name" value="GLTP"/>
    <property type="match status" value="1"/>
</dbReference>
<dbReference type="InterPro" id="IPR036497">
    <property type="entry name" value="GLTP_sf"/>
</dbReference>
<name>A0A8B7BW17_PHODC</name>